<evidence type="ECO:0000256" key="1">
    <source>
        <dbReference type="SAM" id="MobiDB-lite"/>
    </source>
</evidence>
<keyword evidence="3" id="KW-1185">Reference proteome</keyword>
<dbReference type="EMBL" id="BFEA01000223">
    <property type="protein sequence ID" value="GBG75362.1"/>
    <property type="molecule type" value="Genomic_DNA"/>
</dbReference>
<accession>A0A388KZE8</accession>
<evidence type="ECO:0000313" key="2">
    <source>
        <dbReference type="EMBL" id="GBG75362.1"/>
    </source>
</evidence>
<reference evidence="2 3" key="1">
    <citation type="journal article" date="2018" name="Cell">
        <title>The Chara Genome: Secondary Complexity and Implications for Plant Terrestrialization.</title>
        <authorList>
            <person name="Nishiyama T."/>
            <person name="Sakayama H."/>
            <person name="Vries J.D."/>
            <person name="Buschmann H."/>
            <person name="Saint-Marcoux D."/>
            <person name="Ullrich K.K."/>
            <person name="Haas F.B."/>
            <person name="Vanderstraeten L."/>
            <person name="Becker D."/>
            <person name="Lang D."/>
            <person name="Vosolsobe S."/>
            <person name="Rombauts S."/>
            <person name="Wilhelmsson P.K.I."/>
            <person name="Janitza P."/>
            <person name="Kern R."/>
            <person name="Heyl A."/>
            <person name="Rumpler F."/>
            <person name="Villalobos L.I.A.C."/>
            <person name="Clay J.M."/>
            <person name="Skokan R."/>
            <person name="Toyoda A."/>
            <person name="Suzuki Y."/>
            <person name="Kagoshima H."/>
            <person name="Schijlen E."/>
            <person name="Tajeshwar N."/>
            <person name="Catarino B."/>
            <person name="Hetherington A.J."/>
            <person name="Saltykova A."/>
            <person name="Bonnot C."/>
            <person name="Breuninger H."/>
            <person name="Symeonidi A."/>
            <person name="Radhakrishnan G.V."/>
            <person name="Van Nieuwerburgh F."/>
            <person name="Deforce D."/>
            <person name="Chang C."/>
            <person name="Karol K.G."/>
            <person name="Hedrich R."/>
            <person name="Ulvskov P."/>
            <person name="Glockner G."/>
            <person name="Delwiche C.F."/>
            <person name="Petrasek J."/>
            <person name="Van de Peer Y."/>
            <person name="Friml J."/>
            <person name="Beilby M."/>
            <person name="Dolan L."/>
            <person name="Kohara Y."/>
            <person name="Sugano S."/>
            <person name="Fujiyama A."/>
            <person name="Delaux P.-M."/>
            <person name="Quint M."/>
            <person name="TheiBen G."/>
            <person name="Hagemann M."/>
            <person name="Harholt J."/>
            <person name="Dunand C."/>
            <person name="Zachgo S."/>
            <person name="Langdale J."/>
            <person name="Maumus F."/>
            <person name="Straeten D.V.D."/>
            <person name="Gould S.B."/>
            <person name="Rensing S.A."/>
        </authorList>
    </citation>
    <scope>NUCLEOTIDE SEQUENCE [LARGE SCALE GENOMIC DNA]</scope>
    <source>
        <strain evidence="2 3">S276</strain>
    </source>
</reference>
<evidence type="ECO:0000313" key="3">
    <source>
        <dbReference type="Proteomes" id="UP000265515"/>
    </source>
</evidence>
<sequence length="171" mass="18476">MQDEGANDRSDDKKYRSGTSITVTGPIIEPYQTYTVSDEGANDRSDDKEYRSGTSITVTGPIIEPYQTYTVSGSGGTPAMTHSYVNNLGGTAYQRQSSSLGGSAYSRGEVVVIPAGGMVDVQYSAQVINQPTKFVIPASDRGALQSVQLEYPRTRMGVTRYDVKHAGEFKL</sequence>
<dbReference type="Proteomes" id="UP000265515">
    <property type="component" value="Unassembled WGS sequence"/>
</dbReference>
<feature type="compositionally biased region" description="Basic and acidic residues" evidence="1">
    <location>
        <begin position="41"/>
        <end position="51"/>
    </location>
</feature>
<organism evidence="2 3">
    <name type="scientific">Chara braunii</name>
    <name type="common">Braun's stonewort</name>
    <dbReference type="NCBI Taxonomy" id="69332"/>
    <lineage>
        <taxon>Eukaryota</taxon>
        <taxon>Viridiplantae</taxon>
        <taxon>Streptophyta</taxon>
        <taxon>Charophyceae</taxon>
        <taxon>Charales</taxon>
        <taxon>Characeae</taxon>
        <taxon>Chara</taxon>
    </lineage>
</organism>
<comment type="caution">
    <text evidence="2">The sequence shown here is derived from an EMBL/GenBank/DDBJ whole genome shotgun (WGS) entry which is preliminary data.</text>
</comment>
<feature type="region of interest" description="Disordered" evidence="1">
    <location>
        <begin position="1"/>
        <end position="56"/>
    </location>
</feature>
<protein>
    <submittedName>
        <fullName evidence="2">Uncharacterized protein</fullName>
    </submittedName>
</protein>
<dbReference type="Gramene" id="GBG75362">
    <property type="protein sequence ID" value="GBG75362"/>
    <property type="gene ID" value="CBR_g19994"/>
</dbReference>
<name>A0A388KZE8_CHABU</name>
<dbReference type="AlphaFoldDB" id="A0A388KZE8"/>
<feature type="compositionally biased region" description="Basic and acidic residues" evidence="1">
    <location>
        <begin position="1"/>
        <end position="15"/>
    </location>
</feature>
<gene>
    <name evidence="2" type="ORF">CBR_g19994</name>
</gene>
<proteinExistence type="predicted"/>